<dbReference type="AlphaFoldDB" id="A0A8A4U4Q6"/>
<feature type="compositionally biased region" description="Low complexity" evidence="1">
    <location>
        <begin position="40"/>
        <end position="52"/>
    </location>
</feature>
<protein>
    <submittedName>
        <fullName evidence="2">Uncharacterized protein</fullName>
    </submittedName>
</protein>
<evidence type="ECO:0000313" key="2">
    <source>
        <dbReference type="EMBL" id="QTD53735.1"/>
    </source>
</evidence>
<dbReference type="KEGG" id="scor:J3U87_14880"/>
<keyword evidence="3" id="KW-1185">Reference proteome</keyword>
<name>A0A8A4U4Q6_SULCO</name>
<organism evidence="2 3">
    <name type="scientific">Sulfidibacter corallicola</name>
    <dbReference type="NCBI Taxonomy" id="2818388"/>
    <lineage>
        <taxon>Bacteria</taxon>
        <taxon>Pseudomonadati</taxon>
        <taxon>Acidobacteriota</taxon>
        <taxon>Holophagae</taxon>
        <taxon>Acanthopleuribacterales</taxon>
        <taxon>Acanthopleuribacteraceae</taxon>
        <taxon>Sulfidibacter</taxon>
    </lineage>
</organism>
<dbReference type="RefSeq" id="WP_237383835.1">
    <property type="nucleotide sequence ID" value="NZ_CP071793.1"/>
</dbReference>
<dbReference type="Proteomes" id="UP000663929">
    <property type="component" value="Chromosome"/>
</dbReference>
<reference evidence="2" key="1">
    <citation type="submission" date="2021-03" db="EMBL/GenBank/DDBJ databases">
        <title>Acanthopleuribacteraceae sp. M133.</title>
        <authorList>
            <person name="Wang G."/>
        </authorList>
    </citation>
    <scope>NUCLEOTIDE SEQUENCE</scope>
    <source>
        <strain evidence="2">M133</strain>
    </source>
</reference>
<evidence type="ECO:0000256" key="1">
    <source>
        <dbReference type="SAM" id="MobiDB-lite"/>
    </source>
</evidence>
<dbReference type="EMBL" id="CP071793">
    <property type="protein sequence ID" value="QTD53735.1"/>
    <property type="molecule type" value="Genomic_DNA"/>
</dbReference>
<accession>A0A8A4U4Q6</accession>
<feature type="region of interest" description="Disordered" evidence="1">
    <location>
        <begin position="35"/>
        <end position="67"/>
    </location>
</feature>
<sequence>MDITFDSLSIRITKSANGSGCELFVHIQFQNEEGEPCSFETGETSTAGSETELFSSFEPRASSEEND</sequence>
<evidence type="ECO:0000313" key="3">
    <source>
        <dbReference type="Proteomes" id="UP000663929"/>
    </source>
</evidence>
<proteinExistence type="predicted"/>
<gene>
    <name evidence="2" type="ORF">J3U87_14880</name>
</gene>